<keyword evidence="1" id="KW-0732">Signal</keyword>
<gene>
    <name evidence="2" type="ORF">AAG570_011658</name>
</gene>
<feature type="chain" id="PRO_5044830853" evidence="1">
    <location>
        <begin position="22"/>
        <end position="216"/>
    </location>
</feature>
<dbReference type="EMBL" id="JBFDAA010000007">
    <property type="protein sequence ID" value="KAL1130410.1"/>
    <property type="molecule type" value="Genomic_DNA"/>
</dbReference>
<name>A0ABD0YGI4_9HEMI</name>
<evidence type="ECO:0000313" key="2">
    <source>
        <dbReference type="EMBL" id="KAL1130410.1"/>
    </source>
</evidence>
<evidence type="ECO:0000313" key="3">
    <source>
        <dbReference type="Proteomes" id="UP001558652"/>
    </source>
</evidence>
<protein>
    <submittedName>
        <fullName evidence="2">Uncharacterized protein</fullName>
    </submittedName>
</protein>
<accession>A0ABD0YGI4</accession>
<evidence type="ECO:0000256" key="1">
    <source>
        <dbReference type="SAM" id="SignalP"/>
    </source>
</evidence>
<feature type="signal peptide" evidence="1">
    <location>
        <begin position="1"/>
        <end position="21"/>
    </location>
</feature>
<organism evidence="2 3">
    <name type="scientific">Ranatra chinensis</name>
    <dbReference type="NCBI Taxonomy" id="642074"/>
    <lineage>
        <taxon>Eukaryota</taxon>
        <taxon>Metazoa</taxon>
        <taxon>Ecdysozoa</taxon>
        <taxon>Arthropoda</taxon>
        <taxon>Hexapoda</taxon>
        <taxon>Insecta</taxon>
        <taxon>Pterygota</taxon>
        <taxon>Neoptera</taxon>
        <taxon>Paraneoptera</taxon>
        <taxon>Hemiptera</taxon>
        <taxon>Heteroptera</taxon>
        <taxon>Panheteroptera</taxon>
        <taxon>Nepomorpha</taxon>
        <taxon>Nepidae</taxon>
        <taxon>Ranatrinae</taxon>
        <taxon>Ranatra</taxon>
    </lineage>
</organism>
<comment type="caution">
    <text evidence="2">The sequence shown here is derived from an EMBL/GenBank/DDBJ whole genome shotgun (WGS) entry which is preliminary data.</text>
</comment>
<proteinExistence type="predicted"/>
<sequence length="216" mass="23320">MKLLILSFCCLVLVCLNGVASQRVEDGGWIEDTDAVADELDSIFGEEESDEEKPRIYLGGLVGGGTSIRTNIFTPSVTNDCICPTGSECECCTSDEVNSKTITGCVTVSKAEVPGTVNAVFYFNGLRVSKSIFSVQGMTGICRIMRHFSLLVAVMGLLALSQADYVSYSDDVMDEEMIQALQAEVHETRVELGAVEVLTLGVNDESKLALYEECAE</sequence>
<keyword evidence="3" id="KW-1185">Reference proteome</keyword>
<dbReference type="AlphaFoldDB" id="A0ABD0YGI4"/>
<reference evidence="2 3" key="1">
    <citation type="submission" date="2024-07" db="EMBL/GenBank/DDBJ databases">
        <title>Chromosome-level genome assembly of the water stick insect Ranatra chinensis (Heteroptera: Nepidae).</title>
        <authorList>
            <person name="Liu X."/>
        </authorList>
    </citation>
    <scope>NUCLEOTIDE SEQUENCE [LARGE SCALE GENOMIC DNA]</scope>
    <source>
        <strain evidence="2">Cailab_2021Rc</strain>
        <tissue evidence="2">Muscle</tissue>
    </source>
</reference>
<dbReference type="Proteomes" id="UP001558652">
    <property type="component" value="Unassembled WGS sequence"/>
</dbReference>